<dbReference type="EMBL" id="JACTUZ010000051">
    <property type="protein sequence ID" value="MBC9177837.1"/>
    <property type="molecule type" value="Genomic_DNA"/>
</dbReference>
<protein>
    <submittedName>
        <fullName evidence="2">Uncharacterized protein</fullName>
    </submittedName>
</protein>
<dbReference type="RefSeq" id="WP_187778956.1">
    <property type="nucleotide sequence ID" value="NZ_JBHTKP010000029.1"/>
</dbReference>
<dbReference type="Proteomes" id="UP000603940">
    <property type="component" value="Unassembled WGS sequence"/>
</dbReference>
<sequence>MPSSVGWGLSRKKLRYKSYHTQTALGVVVQQSAIRAFIRQHVTRDQLADDLQMLRAARRKGGRLSEDGGFQGKGALRVAGYAAHEAYEQLFRSYVPGHGGAIADHVLPGTNITVHQAVAVYGPVYVARATINCRRDLPTPNATRKNAAQLNAAFDPQGKLDIGLPPEKRCFVLLLTRRDPQDIGAYEAIDIAVLMSDFSGFSLYEDADTFLAGYGEVNAESVPDQQAAPNMGIKLRGKVQPFTGGEHGEGQGDEGDTQKGSG</sequence>
<name>A0ABR7R841_9PROT</name>
<proteinExistence type="predicted"/>
<evidence type="ECO:0000313" key="2">
    <source>
        <dbReference type="EMBL" id="MBC9177837.1"/>
    </source>
</evidence>
<feature type="region of interest" description="Disordered" evidence="1">
    <location>
        <begin position="238"/>
        <end position="262"/>
    </location>
</feature>
<comment type="caution">
    <text evidence="2">The sequence shown here is derived from an EMBL/GenBank/DDBJ whole genome shotgun (WGS) entry which is preliminary data.</text>
</comment>
<accession>A0ABR7R841</accession>
<gene>
    <name evidence="2" type="ORF">IBL25_12885</name>
</gene>
<keyword evidence="3" id="KW-1185">Reference proteome</keyword>
<reference evidence="2 3" key="1">
    <citation type="journal article" date="2009" name="Int. J. Syst. Evol. Microbiol.">
        <title>Transfer of Teichococcus ludipueritiae and Muricoccus roseus to the genus Roseomonas, as Roseomonas ludipueritiae comb. nov. and Roseomonas rosea comb. nov., respectively, and emended description of the genus Roseomonas.</title>
        <authorList>
            <person name="Sanchez-Porro C."/>
            <person name="Gallego V."/>
            <person name="Busse H.J."/>
            <person name="Kampfer P."/>
            <person name="Ventosa A."/>
        </authorList>
    </citation>
    <scope>NUCLEOTIDE SEQUENCE [LARGE SCALE GENOMIC DNA]</scope>
    <source>
        <strain evidence="2 3">DSM 14915</strain>
    </source>
</reference>
<evidence type="ECO:0000313" key="3">
    <source>
        <dbReference type="Proteomes" id="UP000603940"/>
    </source>
</evidence>
<organism evidence="2 3">
    <name type="scientific">Pseudoroseomonas ludipueritiae</name>
    <dbReference type="NCBI Taxonomy" id="198093"/>
    <lineage>
        <taxon>Bacteria</taxon>
        <taxon>Pseudomonadati</taxon>
        <taxon>Pseudomonadota</taxon>
        <taxon>Alphaproteobacteria</taxon>
        <taxon>Acetobacterales</taxon>
        <taxon>Acetobacteraceae</taxon>
        <taxon>Pseudoroseomonas</taxon>
    </lineage>
</organism>
<evidence type="ECO:0000256" key="1">
    <source>
        <dbReference type="SAM" id="MobiDB-lite"/>
    </source>
</evidence>